<reference evidence="2 3" key="1">
    <citation type="journal article" date="2018" name="Cell">
        <title>The Chara Genome: Secondary Complexity and Implications for Plant Terrestrialization.</title>
        <authorList>
            <person name="Nishiyama T."/>
            <person name="Sakayama H."/>
            <person name="Vries J.D."/>
            <person name="Buschmann H."/>
            <person name="Saint-Marcoux D."/>
            <person name="Ullrich K.K."/>
            <person name="Haas F.B."/>
            <person name="Vanderstraeten L."/>
            <person name="Becker D."/>
            <person name="Lang D."/>
            <person name="Vosolsobe S."/>
            <person name="Rombauts S."/>
            <person name="Wilhelmsson P.K.I."/>
            <person name="Janitza P."/>
            <person name="Kern R."/>
            <person name="Heyl A."/>
            <person name="Rumpler F."/>
            <person name="Villalobos L.I.A.C."/>
            <person name="Clay J.M."/>
            <person name="Skokan R."/>
            <person name="Toyoda A."/>
            <person name="Suzuki Y."/>
            <person name="Kagoshima H."/>
            <person name="Schijlen E."/>
            <person name="Tajeshwar N."/>
            <person name="Catarino B."/>
            <person name="Hetherington A.J."/>
            <person name="Saltykova A."/>
            <person name="Bonnot C."/>
            <person name="Breuninger H."/>
            <person name="Symeonidi A."/>
            <person name="Radhakrishnan G.V."/>
            <person name="Van Nieuwerburgh F."/>
            <person name="Deforce D."/>
            <person name="Chang C."/>
            <person name="Karol K.G."/>
            <person name="Hedrich R."/>
            <person name="Ulvskov P."/>
            <person name="Glockner G."/>
            <person name="Delwiche C.F."/>
            <person name="Petrasek J."/>
            <person name="Van de Peer Y."/>
            <person name="Friml J."/>
            <person name="Beilby M."/>
            <person name="Dolan L."/>
            <person name="Kohara Y."/>
            <person name="Sugano S."/>
            <person name="Fujiyama A."/>
            <person name="Delaux P.-M."/>
            <person name="Quint M."/>
            <person name="TheiBen G."/>
            <person name="Hagemann M."/>
            <person name="Harholt J."/>
            <person name="Dunand C."/>
            <person name="Zachgo S."/>
            <person name="Langdale J."/>
            <person name="Maumus F."/>
            <person name="Straeten D.V.D."/>
            <person name="Gould S.B."/>
            <person name="Rensing S.A."/>
        </authorList>
    </citation>
    <scope>NUCLEOTIDE SEQUENCE [LARGE SCALE GENOMIC DNA]</scope>
    <source>
        <strain evidence="2 3">S276</strain>
    </source>
</reference>
<accession>A0A388KSI5</accession>
<organism evidence="2 3">
    <name type="scientific">Chara braunii</name>
    <name type="common">Braun's stonewort</name>
    <dbReference type="NCBI Taxonomy" id="69332"/>
    <lineage>
        <taxon>Eukaryota</taxon>
        <taxon>Viridiplantae</taxon>
        <taxon>Streptophyta</taxon>
        <taxon>Charophyceae</taxon>
        <taxon>Charales</taxon>
        <taxon>Characeae</taxon>
        <taxon>Chara</taxon>
    </lineage>
</organism>
<feature type="non-terminal residue" evidence="2">
    <location>
        <position position="1"/>
    </location>
</feature>
<name>A0A388KSI5_CHABU</name>
<dbReference type="AlphaFoldDB" id="A0A388KSI5"/>
<sequence length="409" mass="42759">DSQSRGRPSKSRSGKITASVGGTQKVSSLVPNVSDAREKPKQAPSLNLVAQLQAEATVCANKTNTASSIEEKAGVDTSRENSRYLRTDERVGIGRWAGERDVCVWSGGASPSLEAHLDDVPLGSSPMLKRRRKTKSTLLRTVSLAAIDTGKKGVAAKSAGAVYSASVASIGDGSSVNLCNDGLEGRHAVPQGREEGRSFAESGILTDGRTGHATEAPSSTGASHDTGLTEACLQSGNETRAPPEGICSLNTAVLLWPRAAGPGVEMAAVSPLSGIDAMRLKERLGREPQHAARRKAALILHDGEEVQAKGREVGRSGYSRSLSAYGRVSVIGMEGVDGVKEASTEERGIRIPSGKARSVDYAGEVEGVDDVIKVKKRRQRPSTKSRQSVKLGPGGLMGGAQLGSGWAME</sequence>
<feature type="compositionally biased region" description="Gly residues" evidence="1">
    <location>
        <begin position="392"/>
        <end position="402"/>
    </location>
</feature>
<feature type="region of interest" description="Disordered" evidence="1">
    <location>
        <begin position="1"/>
        <end position="44"/>
    </location>
</feature>
<protein>
    <submittedName>
        <fullName evidence="2">Uncharacterized protein</fullName>
    </submittedName>
</protein>
<evidence type="ECO:0000313" key="2">
    <source>
        <dbReference type="EMBL" id="GBG73007.1"/>
    </source>
</evidence>
<dbReference type="Proteomes" id="UP000265515">
    <property type="component" value="Unassembled WGS sequence"/>
</dbReference>
<feature type="region of interest" description="Disordered" evidence="1">
    <location>
        <begin position="202"/>
        <end position="227"/>
    </location>
</feature>
<feature type="region of interest" description="Disordered" evidence="1">
    <location>
        <begin position="372"/>
        <end position="409"/>
    </location>
</feature>
<keyword evidence="3" id="KW-1185">Reference proteome</keyword>
<evidence type="ECO:0000313" key="3">
    <source>
        <dbReference type="Proteomes" id="UP000265515"/>
    </source>
</evidence>
<dbReference type="EMBL" id="BFEA01000176">
    <property type="protein sequence ID" value="GBG73007.1"/>
    <property type="molecule type" value="Genomic_DNA"/>
</dbReference>
<dbReference type="Gramene" id="GBG73007">
    <property type="protein sequence ID" value="GBG73007"/>
    <property type="gene ID" value="CBR_g12726"/>
</dbReference>
<feature type="compositionally biased region" description="Polar residues" evidence="1">
    <location>
        <begin position="20"/>
        <end position="31"/>
    </location>
</feature>
<feature type="compositionally biased region" description="Basic residues" evidence="1">
    <location>
        <begin position="374"/>
        <end position="383"/>
    </location>
</feature>
<gene>
    <name evidence="2" type="ORF">CBR_g12726</name>
</gene>
<proteinExistence type="predicted"/>
<evidence type="ECO:0000256" key="1">
    <source>
        <dbReference type="SAM" id="MobiDB-lite"/>
    </source>
</evidence>
<comment type="caution">
    <text evidence="2">The sequence shown here is derived from an EMBL/GenBank/DDBJ whole genome shotgun (WGS) entry which is preliminary data.</text>
</comment>